<dbReference type="Pfam" id="PF01225">
    <property type="entry name" value="Mur_ligase"/>
    <property type="match status" value="1"/>
</dbReference>
<keyword evidence="7" id="KW-0547">Nucleotide-binding</keyword>
<accession>A0A0G2IWX5</accession>
<evidence type="ECO:0000259" key="11">
    <source>
        <dbReference type="Pfam" id="PF08245"/>
    </source>
</evidence>
<keyword evidence="5 7" id="KW-0131">Cell cycle</keyword>
<dbReference type="InterPro" id="IPR036565">
    <property type="entry name" value="Mur-like_cat_sf"/>
</dbReference>
<comment type="similarity">
    <text evidence="1 7">Belongs to the MurCDEF family. MurE subfamily.</text>
</comment>
<dbReference type="EC" id="6.3.2.13" evidence="7"/>
<dbReference type="AlphaFoldDB" id="A0A0G2IWX5"/>
<evidence type="ECO:0000313" key="12">
    <source>
        <dbReference type="EMBL" id="KKZ13048.1"/>
    </source>
</evidence>
<feature type="binding site" evidence="7">
    <location>
        <begin position="422"/>
        <end position="425"/>
    </location>
    <ligand>
        <name>meso-2,6-diaminopimelate</name>
        <dbReference type="ChEBI" id="CHEBI:57791"/>
    </ligand>
</feature>
<feature type="domain" description="Mur ligase C-terminal" evidence="10">
    <location>
        <begin position="350"/>
        <end position="475"/>
    </location>
</feature>
<comment type="function">
    <text evidence="7">Catalyzes the addition of meso-diaminopimelic acid to the nucleotide precursor UDP-N-acetylmuramoyl-L-alanyl-D-glutamate (UMAG) in the biosynthesis of bacterial cell-wall peptidoglycan.</text>
</comment>
<keyword evidence="7" id="KW-0963">Cytoplasm</keyword>
<dbReference type="GO" id="GO:0008360">
    <property type="term" value="P:regulation of cell shape"/>
    <property type="evidence" value="ECO:0007669"/>
    <property type="project" value="UniProtKB-KW"/>
</dbReference>
<dbReference type="Proteomes" id="UP000035067">
    <property type="component" value="Unassembled WGS sequence"/>
</dbReference>
<dbReference type="GO" id="GO:0051301">
    <property type="term" value="P:cell division"/>
    <property type="evidence" value="ECO:0007669"/>
    <property type="project" value="UniProtKB-KW"/>
</dbReference>
<comment type="catalytic activity">
    <reaction evidence="7">
        <text>UDP-N-acetyl-alpha-D-muramoyl-L-alanyl-D-glutamate + meso-2,6-diaminopimelate + ATP = UDP-N-acetyl-alpha-D-muramoyl-L-alanyl-gamma-D-glutamyl-meso-2,6-diaminopimelate + ADP + phosphate + H(+)</text>
        <dbReference type="Rhea" id="RHEA:23676"/>
        <dbReference type="ChEBI" id="CHEBI:15378"/>
        <dbReference type="ChEBI" id="CHEBI:30616"/>
        <dbReference type="ChEBI" id="CHEBI:43474"/>
        <dbReference type="ChEBI" id="CHEBI:57791"/>
        <dbReference type="ChEBI" id="CHEBI:83900"/>
        <dbReference type="ChEBI" id="CHEBI:83905"/>
        <dbReference type="ChEBI" id="CHEBI:456216"/>
        <dbReference type="EC" id="6.3.2.13"/>
    </reaction>
</comment>
<dbReference type="InterPro" id="IPR035911">
    <property type="entry name" value="MurE/MurF_N"/>
</dbReference>
<comment type="PTM">
    <text evidence="7">Carboxylation is probably crucial for Mg(2+) binding and, consequently, for the gamma-phosphate positioning of ATP.</text>
</comment>
<keyword evidence="7" id="KW-0460">Magnesium</keyword>
<proteinExistence type="inferred from homology"/>
<dbReference type="SUPFAM" id="SSF53244">
    <property type="entry name" value="MurD-like peptide ligases, peptide-binding domain"/>
    <property type="match status" value="1"/>
</dbReference>
<keyword evidence="6 7" id="KW-0961">Cell wall biogenesis/degradation</keyword>
<feature type="binding site" evidence="7">
    <location>
        <position position="398"/>
    </location>
    <ligand>
        <name>meso-2,6-diaminopimelate</name>
        <dbReference type="ChEBI" id="CHEBI:57791"/>
    </ligand>
</feature>
<evidence type="ECO:0000256" key="8">
    <source>
        <dbReference type="RuleBase" id="RU004135"/>
    </source>
</evidence>
<evidence type="ECO:0000256" key="7">
    <source>
        <dbReference type="HAMAP-Rule" id="MF_00208"/>
    </source>
</evidence>
<keyword evidence="2 7" id="KW-0132">Cell division</keyword>
<feature type="binding site" evidence="7">
    <location>
        <position position="193"/>
    </location>
    <ligand>
        <name>UDP-N-acetyl-alpha-D-muramoyl-L-alanyl-D-glutamate</name>
        <dbReference type="ChEBI" id="CHEBI:83900"/>
    </ligand>
</feature>
<dbReference type="GO" id="GO:0009252">
    <property type="term" value="P:peptidoglycan biosynthetic process"/>
    <property type="evidence" value="ECO:0007669"/>
    <property type="project" value="UniProtKB-UniRule"/>
</dbReference>
<dbReference type="Pfam" id="PF08245">
    <property type="entry name" value="Mur_ligase_M"/>
    <property type="match status" value="1"/>
</dbReference>
<evidence type="ECO:0000256" key="3">
    <source>
        <dbReference type="ARBA" id="ARBA00022960"/>
    </source>
</evidence>
<gene>
    <name evidence="7" type="primary">murE</name>
    <name evidence="12" type="ORF">TE42_02050</name>
</gene>
<protein>
    <recommendedName>
        <fullName evidence="7">UDP-N-acetylmuramoyl-L-alanyl-D-glutamate--2,6-diaminopimelate ligase</fullName>
        <ecNumber evidence="7">6.3.2.13</ecNumber>
    </recommendedName>
    <alternativeName>
        <fullName evidence="7">Meso-A2pm-adding enzyme</fullName>
    </alternativeName>
    <alternativeName>
        <fullName evidence="7">Meso-diaminopimelate-adding enzyme</fullName>
    </alternativeName>
    <alternativeName>
        <fullName evidence="7">UDP-MurNAc-L-Ala-D-Glu:meso-diaminopimelate ligase</fullName>
    </alternativeName>
    <alternativeName>
        <fullName evidence="7">UDP-MurNAc-tripeptide synthetase</fullName>
    </alternativeName>
    <alternativeName>
        <fullName evidence="7">UDP-N-acetylmuramyl-tripeptide synthetase</fullName>
    </alternativeName>
</protein>
<dbReference type="InterPro" id="IPR013221">
    <property type="entry name" value="Mur_ligase_cen"/>
</dbReference>
<dbReference type="UniPathway" id="UPA00219"/>
<organism evidence="12 13">
    <name type="scientific">Candidatus Synechococcus spongiarum SP3</name>
    <dbReference type="NCBI Taxonomy" id="1604020"/>
    <lineage>
        <taxon>Bacteria</taxon>
        <taxon>Bacillati</taxon>
        <taxon>Cyanobacteriota</taxon>
        <taxon>Cyanophyceae</taxon>
        <taxon>Synechococcales</taxon>
        <taxon>Synechococcaceae</taxon>
        <taxon>Synechococcus</taxon>
    </lineage>
</organism>
<comment type="caution">
    <text evidence="12">The sequence shown here is derived from an EMBL/GenBank/DDBJ whole genome shotgun (WGS) entry which is preliminary data.</text>
</comment>
<keyword evidence="7" id="KW-0067">ATP-binding</keyword>
<dbReference type="PATRIC" id="fig|1604020.3.peg.1854"/>
<dbReference type="NCBIfam" id="NF001126">
    <property type="entry name" value="PRK00139.1-4"/>
    <property type="match status" value="1"/>
</dbReference>
<feature type="domain" description="Mur ligase central" evidence="11">
    <location>
        <begin position="116"/>
        <end position="327"/>
    </location>
</feature>
<dbReference type="PANTHER" id="PTHR23135">
    <property type="entry name" value="MUR LIGASE FAMILY MEMBER"/>
    <property type="match status" value="1"/>
</dbReference>
<feature type="binding site" evidence="7">
    <location>
        <position position="195"/>
    </location>
    <ligand>
        <name>UDP-N-acetyl-alpha-D-muramoyl-L-alanyl-D-glutamate</name>
        <dbReference type="ChEBI" id="CHEBI:83900"/>
    </ligand>
</feature>
<feature type="binding site" evidence="7">
    <location>
        <position position="187"/>
    </location>
    <ligand>
        <name>UDP-N-acetyl-alpha-D-muramoyl-L-alanyl-D-glutamate</name>
        <dbReference type="ChEBI" id="CHEBI:83900"/>
    </ligand>
</feature>
<evidence type="ECO:0000259" key="9">
    <source>
        <dbReference type="Pfam" id="PF01225"/>
    </source>
</evidence>
<dbReference type="GO" id="GO:0000287">
    <property type="term" value="F:magnesium ion binding"/>
    <property type="evidence" value="ECO:0007669"/>
    <property type="project" value="UniProtKB-UniRule"/>
</dbReference>
<dbReference type="NCBIfam" id="TIGR01085">
    <property type="entry name" value="murE"/>
    <property type="match status" value="1"/>
</dbReference>
<dbReference type="Pfam" id="PF02875">
    <property type="entry name" value="Mur_ligase_C"/>
    <property type="match status" value="1"/>
</dbReference>
<feature type="binding site" evidence="7">
    <location>
        <position position="34"/>
    </location>
    <ligand>
        <name>UDP-N-acetyl-alpha-D-muramoyl-L-alanyl-D-glutamate</name>
        <dbReference type="ChEBI" id="CHEBI:83900"/>
    </ligand>
</feature>
<comment type="caution">
    <text evidence="7">Lacks conserved residue(s) required for the propagation of feature annotation.</text>
</comment>
<feature type="binding site" evidence="7">
    <location>
        <position position="473"/>
    </location>
    <ligand>
        <name>meso-2,6-diaminopimelate</name>
        <dbReference type="ChEBI" id="CHEBI:57791"/>
    </ligand>
</feature>
<evidence type="ECO:0000256" key="6">
    <source>
        <dbReference type="ARBA" id="ARBA00023316"/>
    </source>
</evidence>
<evidence type="ECO:0000259" key="10">
    <source>
        <dbReference type="Pfam" id="PF02875"/>
    </source>
</evidence>
<evidence type="ECO:0000256" key="4">
    <source>
        <dbReference type="ARBA" id="ARBA00022984"/>
    </source>
</evidence>
<comment type="subcellular location">
    <subcellularLocation>
        <location evidence="7 8">Cytoplasm</location>
    </subcellularLocation>
</comment>
<sequence length="502" mass="52788">MATSMRLHPLLKAAAIPVPSRMADLEIRAVSGDSRQLPPAALFVGVPGAHVDGGDYWASSLAGGAAVAVIGPRAARKHPPGPGDPVVVVDNPAACLGRLASAFWGHPSRRLQLIGVTGTNGKTTTTHWIEHLSTTLGTPTALLGTLHNRWPGTVLSATHTTAPADVTHGHLAQAAADGVQRAAMEVSSHALAQQRVAGLVFSGAVFTNLSQDHLDFHGDMEAYFQAKARLFAADTLHGQAVVNCEDSHGRRLRRQLGSKAWGCRLLDPRQQDRHPLGPPDAELVMCDLAMGAKGAEGRLVSPMGEGRFRSPLLGRFNLMNLLQAVGVLLSCGAPLGPLLEHVPHFGGVPGRMESIPAPDITVVVDYAHTPDGLASALQALRPFVVGRLICVFGCGGDRDRGKRPLMAAAAAELADELVITSDNPRTEDPEGILEEICAGLSAGTPHHRELDRGRAIHRAVAQAGAGDTVLIAGKGHETVQIVDHDNLPFDDRRVAAAAVAER</sequence>
<comment type="cofactor">
    <cofactor evidence="7">
        <name>Mg(2+)</name>
        <dbReference type="ChEBI" id="CHEBI:18420"/>
    </cofactor>
</comment>
<dbReference type="InterPro" id="IPR036615">
    <property type="entry name" value="Mur_ligase_C_dom_sf"/>
</dbReference>
<dbReference type="GO" id="GO:0071555">
    <property type="term" value="P:cell wall organization"/>
    <property type="evidence" value="ECO:0007669"/>
    <property type="project" value="UniProtKB-KW"/>
</dbReference>
<feature type="domain" description="Mur ligase N-terminal catalytic" evidence="9">
    <location>
        <begin position="27"/>
        <end position="103"/>
    </location>
</feature>
<keyword evidence="7 12" id="KW-0436">Ligase</keyword>
<feature type="binding site" evidence="7">
    <location>
        <position position="477"/>
    </location>
    <ligand>
        <name>meso-2,6-diaminopimelate</name>
        <dbReference type="ChEBI" id="CHEBI:57791"/>
    </ligand>
</feature>
<reference evidence="12 13" key="1">
    <citation type="submission" date="2015-01" db="EMBL/GenBank/DDBJ databases">
        <title>Lifestyle Evolution in Cyanobacterial Symbionts of Sponges.</title>
        <authorList>
            <person name="Burgsdorf I."/>
            <person name="Slaby B.M."/>
            <person name="Handley K.M."/>
            <person name="Haber M."/>
            <person name="Blom J."/>
            <person name="Marshall C.W."/>
            <person name="Gilbert J.A."/>
            <person name="Hentschel U."/>
            <person name="Steindler L."/>
        </authorList>
    </citation>
    <scope>NUCLEOTIDE SEQUENCE [LARGE SCALE GENOMIC DNA]</scope>
    <source>
        <strain evidence="12">SP3</strain>
    </source>
</reference>
<evidence type="ECO:0000256" key="2">
    <source>
        <dbReference type="ARBA" id="ARBA00022618"/>
    </source>
</evidence>
<dbReference type="InterPro" id="IPR005761">
    <property type="entry name" value="UDP-N-AcMur-Glu-dNH2Pim_ligase"/>
</dbReference>
<evidence type="ECO:0000256" key="1">
    <source>
        <dbReference type="ARBA" id="ARBA00005898"/>
    </source>
</evidence>
<feature type="short sequence motif" description="Meso-diaminopimelate recognition motif" evidence="7">
    <location>
        <begin position="422"/>
        <end position="425"/>
    </location>
</feature>
<dbReference type="InterPro" id="IPR004101">
    <property type="entry name" value="Mur_ligase_C"/>
</dbReference>
<dbReference type="SUPFAM" id="SSF63418">
    <property type="entry name" value="MurE/MurF N-terminal domain"/>
    <property type="match status" value="1"/>
</dbReference>
<keyword evidence="3 7" id="KW-0133">Cell shape</keyword>
<evidence type="ECO:0000256" key="5">
    <source>
        <dbReference type="ARBA" id="ARBA00023306"/>
    </source>
</evidence>
<dbReference type="EMBL" id="JXQG01000006">
    <property type="protein sequence ID" value="KKZ13048.1"/>
    <property type="molecule type" value="Genomic_DNA"/>
</dbReference>
<dbReference type="GO" id="GO:0008765">
    <property type="term" value="F:UDP-N-acetylmuramoylalanyl-D-glutamate-2,6-diaminopimelate ligase activity"/>
    <property type="evidence" value="ECO:0007669"/>
    <property type="project" value="UniProtKB-UniRule"/>
</dbReference>
<feature type="binding site" evidence="7">
    <location>
        <begin position="160"/>
        <end position="161"/>
    </location>
    <ligand>
        <name>UDP-N-acetyl-alpha-D-muramoyl-L-alanyl-D-glutamate</name>
        <dbReference type="ChEBI" id="CHEBI:83900"/>
    </ligand>
</feature>
<dbReference type="InterPro" id="IPR000713">
    <property type="entry name" value="Mur_ligase_N"/>
</dbReference>
<dbReference type="NCBIfam" id="NF001124">
    <property type="entry name" value="PRK00139.1-2"/>
    <property type="match status" value="1"/>
</dbReference>
<dbReference type="Gene3D" id="3.90.190.20">
    <property type="entry name" value="Mur ligase, C-terminal domain"/>
    <property type="match status" value="1"/>
</dbReference>
<dbReference type="GO" id="GO:0005524">
    <property type="term" value="F:ATP binding"/>
    <property type="evidence" value="ECO:0007669"/>
    <property type="project" value="UniProtKB-UniRule"/>
</dbReference>
<feature type="binding site" evidence="7">
    <location>
        <begin position="118"/>
        <end position="124"/>
    </location>
    <ligand>
        <name>ATP</name>
        <dbReference type="ChEBI" id="CHEBI:30616"/>
    </ligand>
</feature>
<name>A0A0G2IWX5_9SYNE</name>
<dbReference type="HAMAP" id="MF_00208">
    <property type="entry name" value="MurE"/>
    <property type="match status" value="1"/>
</dbReference>
<dbReference type="Gene3D" id="3.40.1190.10">
    <property type="entry name" value="Mur-like, catalytic domain"/>
    <property type="match status" value="1"/>
</dbReference>
<dbReference type="GO" id="GO:0005737">
    <property type="term" value="C:cytoplasm"/>
    <property type="evidence" value="ECO:0007669"/>
    <property type="project" value="UniProtKB-SubCell"/>
</dbReference>
<comment type="pathway">
    <text evidence="7 8">Cell wall biogenesis; peptidoglycan biosynthesis.</text>
</comment>
<dbReference type="SUPFAM" id="SSF53623">
    <property type="entry name" value="MurD-like peptide ligases, catalytic domain"/>
    <property type="match status" value="1"/>
</dbReference>
<keyword evidence="4 7" id="KW-0573">Peptidoglycan synthesis</keyword>
<dbReference type="PANTHER" id="PTHR23135:SF4">
    <property type="entry name" value="UDP-N-ACETYLMURAMOYL-L-ALANYL-D-GLUTAMATE--2,6-DIAMINOPIMELATE LIGASE MURE HOMOLOG, CHLOROPLASTIC"/>
    <property type="match status" value="1"/>
</dbReference>
<feature type="modified residue" description="N6-carboxylysine" evidence="7">
    <location>
        <position position="227"/>
    </location>
</feature>
<dbReference type="Gene3D" id="3.40.1390.10">
    <property type="entry name" value="MurE/MurF, N-terminal domain"/>
    <property type="match status" value="1"/>
</dbReference>
<evidence type="ECO:0000313" key="13">
    <source>
        <dbReference type="Proteomes" id="UP000035067"/>
    </source>
</evidence>